<dbReference type="InterPro" id="IPR028987">
    <property type="entry name" value="ATP_synth_B-like_membr_sf"/>
</dbReference>
<evidence type="ECO:0000256" key="6">
    <source>
        <dbReference type="ARBA" id="ARBA00022989"/>
    </source>
</evidence>
<comment type="subunit">
    <text evidence="12">F-type ATPases have 2 components, F(1) - the catalytic core - and F(0) - the membrane proton channel. F(1) has five subunits: alpha(3), beta(3), gamma(1), delta(1), epsilon(1). F(0) has three main subunits: a(1), b(2) and c(10-14). The alpha and beta chains form an alternating ring which encloses part of the gamma chain. F(1) is attached to F(0) by a central stalk formed by the gamma and epsilon chains, while a peripheral stalk is formed by the delta and b chains.</text>
</comment>
<dbReference type="Pfam" id="PF00430">
    <property type="entry name" value="ATP-synt_B"/>
    <property type="match status" value="1"/>
</dbReference>
<dbReference type="GO" id="GO:0046933">
    <property type="term" value="F:proton-transporting ATP synthase activity, rotational mechanism"/>
    <property type="evidence" value="ECO:0007669"/>
    <property type="project" value="UniProtKB-UniRule"/>
</dbReference>
<dbReference type="GO" id="GO:0045259">
    <property type="term" value="C:proton-transporting ATP synthase complex"/>
    <property type="evidence" value="ECO:0007669"/>
    <property type="project" value="UniProtKB-KW"/>
</dbReference>
<comment type="similarity">
    <text evidence="1 12 13">Belongs to the ATPase B chain family.</text>
</comment>
<sequence length="174" mass="20141">MESIIATFHLDWKLVLAQLVNFALVVFVLWFFVLKPLTKVMGERSQEIEKSLIQTKEIEEKFKEAEKERAEILKESRRQAQKIIAQAKILADSEREKIIESARLKVEKIVEDSKTNLAFQKKQVLAEIHQYLADLVVGACEKILPSVMDKKIDHALADKVLAEVEKQDWQNKKL</sequence>
<keyword evidence="9 12" id="KW-0066">ATP synthesis</keyword>
<proteinExistence type="inferred from homology"/>
<dbReference type="PANTHER" id="PTHR33445:SF2">
    <property type="entry name" value="ATP SYNTHASE SUBUNIT B', CHLOROPLASTIC"/>
    <property type="match status" value="1"/>
</dbReference>
<evidence type="ECO:0000313" key="15">
    <source>
        <dbReference type="EMBL" id="OGY45327.1"/>
    </source>
</evidence>
<evidence type="ECO:0000256" key="13">
    <source>
        <dbReference type="RuleBase" id="RU003848"/>
    </source>
</evidence>
<keyword evidence="4 12" id="KW-0812">Transmembrane</keyword>
<evidence type="ECO:0000313" key="16">
    <source>
        <dbReference type="Proteomes" id="UP000178930"/>
    </source>
</evidence>
<evidence type="ECO:0000256" key="3">
    <source>
        <dbReference type="ARBA" id="ARBA00022547"/>
    </source>
</evidence>
<dbReference type="STRING" id="1797532.A2729_00625"/>
<evidence type="ECO:0000256" key="7">
    <source>
        <dbReference type="ARBA" id="ARBA00023065"/>
    </source>
</evidence>
<evidence type="ECO:0000256" key="2">
    <source>
        <dbReference type="ARBA" id="ARBA00022448"/>
    </source>
</evidence>
<evidence type="ECO:0000256" key="14">
    <source>
        <dbReference type="SAM" id="Coils"/>
    </source>
</evidence>
<dbReference type="EMBL" id="MHIB01000003">
    <property type="protein sequence ID" value="OGY45327.1"/>
    <property type="molecule type" value="Genomic_DNA"/>
</dbReference>
<evidence type="ECO:0000256" key="1">
    <source>
        <dbReference type="ARBA" id="ARBA00005513"/>
    </source>
</evidence>
<evidence type="ECO:0000256" key="10">
    <source>
        <dbReference type="ARBA" id="ARBA00025198"/>
    </source>
</evidence>
<evidence type="ECO:0000256" key="5">
    <source>
        <dbReference type="ARBA" id="ARBA00022781"/>
    </source>
</evidence>
<keyword evidence="12" id="KW-1003">Cell membrane</keyword>
<dbReference type="InterPro" id="IPR050059">
    <property type="entry name" value="ATP_synthase_B_chain"/>
</dbReference>
<comment type="subcellular location">
    <subcellularLocation>
        <location evidence="12">Cell membrane</location>
        <topology evidence="12">Single-pass membrane protein</topology>
    </subcellularLocation>
    <subcellularLocation>
        <location evidence="11">Endomembrane system</location>
        <topology evidence="11">Single-pass membrane protein</topology>
    </subcellularLocation>
</comment>
<keyword evidence="7 12" id="KW-0406">Ion transport</keyword>
<comment type="function">
    <text evidence="12">Component of the F(0) channel, it forms part of the peripheral stalk, linking F(1) to F(0).</text>
</comment>
<keyword evidence="8 12" id="KW-0472">Membrane</keyword>
<gene>
    <name evidence="12" type="primary">atpF</name>
    <name evidence="15" type="ORF">A2729_00625</name>
</gene>
<evidence type="ECO:0000256" key="12">
    <source>
        <dbReference type="HAMAP-Rule" id="MF_01398"/>
    </source>
</evidence>
<keyword evidence="14" id="KW-0175">Coiled coil</keyword>
<keyword evidence="6 12" id="KW-1133">Transmembrane helix</keyword>
<organism evidence="15 16">
    <name type="scientific">Candidatus Buchananbacteria bacterium RIFCSPHIGHO2_01_FULL_39_14</name>
    <dbReference type="NCBI Taxonomy" id="1797532"/>
    <lineage>
        <taxon>Bacteria</taxon>
        <taxon>Candidatus Buchananiibacteriota</taxon>
    </lineage>
</organism>
<feature type="coiled-coil region" evidence="14">
    <location>
        <begin position="48"/>
        <end position="83"/>
    </location>
</feature>
<keyword evidence="5 12" id="KW-0375">Hydrogen ion transport</keyword>
<evidence type="ECO:0000256" key="9">
    <source>
        <dbReference type="ARBA" id="ARBA00023310"/>
    </source>
</evidence>
<comment type="caution">
    <text evidence="15">The sequence shown here is derived from an EMBL/GenBank/DDBJ whole genome shotgun (WGS) entry which is preliminary data.</text>
</comment>
<reference evidence="15 16" key="1">
    <citation type="journal article" date="2016" name="Nat. Commun.">
        <title>Thousands of microbial genomes shed light on interconnected biogeochemical processes in an aquifer system.</title>
        <authorList>
            <person name="Anantharaman K."/>
            <person name="Brown C.T."/>
            <person name="Hug L.A."/>
            <person name="Sharon I."/>
            <person name="Castelle C.J."/>
            <person name="Probst A.J."/>
            <person name="Thomas B.C."/>
            <person name="Singh A."/>
            <person name="Wilkins M.J."/>
            <person name="Karaoz U."/>
            <person name="Brodie E.L."/>
            <person name="Williams K.H."/>
            <person name="Hubbard S.S."/>
            <person name="Banfield J.F."/>
        </authorList>
    </citation>
    <scope>NUCLEOTIDE SEQUENCE [LARGE SCALE GENOMIC DNA]</scope>
</reference>
<dbReference type="AlphaFoldDB" id="A0A1G1Y186"/>
<dbReference type="GO" id="GO:0012505">
    <property type="term" value="C:endomembrane system"/>
    <property type="evidence" value="ECO:0007669"/>
    <property type="project" value="UniProtKB-SubCell"/>
</dbReference>
<dbReference type="GO" id="GO:0005886">
    <property type="term" value="C:plasma membrane"/>
    <property type="evidence" value="ECO:0007669"/>
    <property type="project" value="UniProtKB-SubCell"/>
</dbReference>
<dbReference type="CDD" id="cd06503">
    <property type="entry name" value="ATP-synt_Fo_b"/>
    <property type="match status" value="1"/>
</dbReference>
<evidence type="ECO:0000256" key="8">
    <source>
        <dbReference type="ARBA" id="ARBA00023136"/>
    </source>
</evidence>
<accession>A0A1G1Y186</accession>
<dbReference type="Proteomes" id="UP000178930">
    <property type="component" value="Unassembled WGS sequence"/>
</dbReference>
<protein>
    <recommendedName>
        <fullName evidence="12">ATP synthase subunit b</fullName>
    </recommendedName>
    <alternativeName>
        <fullName evidence="12">ATP synthase F(0) sector subunit b</fullName>
    </alternativeName>
    <alternativeName>
        <fullName evidence="12">ATPase subunit I</fullName>
    </alternativeName>
    <alternativeName>
        <fullName evidence="12">F-type ATPase subunit b</fullName>
        <shortName evidence="12">F-ATPase subunit b</shortName>
    </alternativeName>
</protein>
<dbReference type="NCBIfam" id="TIGR01144">
    <property type="entry name" value="ATP_synt_b"/>
    <property type="match status" value="1"/>
</dbReference>
<keyword evidence="3 12" id="KW-0138">CF(0)</keyword>
<name>A0A1G1Y186_9BACT</name>
<dbReference type="GO" id="GO:0046961">
    <property type="term" value="F:proton-transporting ATPase activity, rotational mechanism"/>
    <property type="evidence" value="ECO:0007669"/>
    <property type="project" value="TreeGrafter"/>
</dbReference>
<comment type="function">
    <text evidence="10 12">F(1)F(0) ATP synthase produces ATP from ADP in the presence of a proton or sodium gradient. F-type ATPases consist of two structural domains, F(1) containing the extramembraneous catalytic core and F(0) containing the membrane proton channel, linked together by a central stalk and a peripheral stalk. During catalysis, ATP synthesis in the catalytic domain of F(1) is coupled via a rotary mechanism of the central stalk subunits to proton translocation.</text>
</comment>
<dbReference type="Gene3D" id="6.10.250.1580">
    <property type="match status" value="1"/>
</dbReference>
<dbReference type="PANTHER" id="PTHR33445">
    <property type="entry name" value="ATP SYNTHASE SUBUNIT B', CHLOROPLASTIC"/>
    <property type="match status" value="1"/>
</dbReference>
<dbReference type="InterPro" id="IPR005864">
    <property type="entry name" value="ATP_synth_F0_bsu_bac"/>
</dbReference>
<dbReference type="SUPFAM" id="SSF81573">
    <property type="entry name" value="F1F0 ATP synthase subunit B, membrane domain"/>
    <property type="match status" value="1"/>
</dbReference>
<keyword evidence="2 12" id="KW-0813">Transport</keyword>
<dbReference type="InterPro" id="IPR002146">
    <property type="entry name" value="ATP_synth_b/b'su_bac/chlpt"/>
</dbReference>
<evidence type="ECO:0000256" key="11">
    <source>
        <dbReference type="ARBA" id="ARBA00037847"/>
    </source>
</evidence>
<feature type="transmembrane region" description="Helical" evidence="12">
    <location>
        <begin position="12"/>
        <end position="34"/>
    </location>
</feature>
<evidence type="ECO:0000256" key="4">
    <source>
        <dbReference type="ARBA" id="ARBA00022692"/>
    </source>
</evidence>
<dbReference type="HAMAP" id="MF_01398">
    <property type="entry name" value="ATP_synth_b_bprime"/>
    <property type="match status" value="1"/>
</dbReference>